<proteinExistence type="predicted"/>
<protein>
    <submittedName>
        <fullName evidence="1">DUF3795 domain-containing protein</fullName>
    </submittedName>
</protein>
<evidence type="ECO:0000313" key="1">
    <source>
        <dbReference type="EMBL" id="QUC67186.1"/>
    </source>
</evidence>
<dbReference type="EMBL" id="CP068393">
    <property type="protein sequence ID" value="QUC67186.1"/>
    <property type="molecule type" value="Genomic_DNA"/>
</dbReference>
<keyword evidence="2" id="KW-1185">Reference proteome</keyword>
<reference evidence="1" key="1">
    <citation type="submission" date="2021-01" db="EMBL/GenBank/DDBJ databases">
        <title>Complete genome sequence of Clostridiales bacterium R-7.</title>
        <authorList>
            <person name="Mahoney-Kurpe S.C."/>
            <person name="Palevich N."/>
            <person name="Koike S."/>
            <person name="Moon C.D."/>
            <person name="Attwood G.T."/>
        </authorList>
    </citation>
    <scope>NUCLEOTIDE SEQUENCE</scope>
    <source>
        <strain evidence="1">R-7</strain>
    </source>
</reference>
<dbReference type="Proteomes" id="UP000682782">
    <property type="component" value="Chromosome"/>
</dbReference>
<evidence type="ECO:0000313" key="2">
    <source>
        <dbReference type="Proteomes" id="UP000682782"/>
    </source>
</evidence>
<gene>
    <name evidence="1" type="ORF">JYE49_00250</name>
</gene>
<organism evidence="1 2">
    <name type="scientific">Aristaeella hokkaidonensis</name>
    <dbReference type="NCBI Taxonomy" id="3046382"/>
    <lineage>
        <taxon>Bacteria</taxon>
        <taxon>Bacillati</taxon>
        <taxon>Bacillota</taxon>
        <taxon>Clostridia</taxon>
        <taxon>Eubacteriales</taxon>
        <taxon>Aristaeellaceae</taxon>
        <taxon>Aristaeella</taxon>
    </lineage>
</organism>
<sequence length="96" mass="10517">MTDFTLITACGECCTGCVKKADGRCPGCIESDGRVPEWAESGRCKVHACARDHGVQFCGLCAEFPCGKLPSLIHWNPDIVKHLSALRDEYLKEHHG</sequence>
<accession>A0AC61N604</accession>
<name>A0AC61N604_9FIRM</name>